<keyword evidence="1" id="KW-1133">Transmembrane helix</keyword>
<keyword evidence="1" id="KW-0812">Transmembrane</keyword>
<evidence type="ECO:0000313" key="3">
    <source>
        <dbReference type="Proteomes" id="UP000661193"/>
    </source>
</evidence>
<dbReference type="RefSeq" id="WP_203222601.1">
    <property type="nucleotide sequence ID" value="NZ_JAETXL010000006.1"/>
</dbReference>
<proteinExistence type="predicted"/>
<sequence length="282" mass="31009">MLKRGGAGREDHRGVAMSRLSDWERWGRRVLIPLLTVLSVGLIAFSPIAMTWMADLPVQWGQLSDMGQAYGATSAVLSGLALAGVSASLLIQSSLNRISQLHSIRQRQFDIVKLALDNPRYLYVDGAAAVADPDNSLKVYANLFVGHWAMVWDLSEMREDTLRTVARRLFEAQLARDWWRANGQSYLSSRKRKKFFEILSEECDIAANVAHMSAAKAAADGALTLPQPNISKDPRRHRLAVGMVAGVGVGILLCSMARWGRMTLGGWGTPLGTQAHRSARRG</sequence>
<accession>A0ABS1UNW2</accession>
<feature type="transmembrane region" description="Helical" evidence="1">
    <location>
        <begin position="69"/>
        <end position="91"/>
    </location>
</feature>
<name>A0ABS1UNW2_9ACTN</name>
<organism evidence="2 3">
    <name type="scientific">Micromonospora fiedleri</name>
    <dbReference type="NCBI Taxonomy" id="1157498"/>
    <lineage>
        <taxon>Bacteria</taxon>
        <taxon>Bacillati</taxon>
        <taxon>Actinomycetota</taxon>
        <taxon>Actinomycetes</taxon>
        <taxon>Micromonosporales</taxon>
        <taxon>Micromonosporaceae</taxon>
        <taxon>Micromonospora</taxon>
    </lineage>
</organism>
<dbReference type="InterPro" id="IPR045728">
    <property type="entry name" value="DUF6082"/>
</dbReference>
<dbReference type="Proteomes" id="UP000661193">
    <property type="component" value="Unassembled WGS sequence"/>
</dbReference>
<gene>
    <name evidence="2" type="ORF">JMF97_17950</name>
</gene>
<keyword evidence="3" id="KW-1185">Reference proteome</keyword>
<evidence type="ECO:0000313" key="2">
    <source>
        <dbReference type="EMBL" id="MBL6278043.1"/>
    </source>
</evidence>
<keyword evidence="1" id="KW-0472">Membrane</keyword>
<dbReference type="Pfam" id="PF19560">
    <property type="entry name" value="DUF6082"/>
    <property type="match status" value="1"/>
</dbReference>
<comment type="caution">
    <text evidence="2">The sequence shown here is derived from an EMBL/GenBank/DDBJ whole genome shotgun (WGS) entry which is preliminary data.</text>
</comment>
<dbReference type="EMBL" id="JAETXL010000006">
    <property type="protein sequence ID" value="MBL6278043.1"/>
    <property type="molecule type" value="Genomic_DNA"/>
</dbReference>
<evidence type="ECO:0000256" key="1">
    <source>
        <dbReference type="SAM" id="Phobius"/>
    </source>
</evidence>
<feature type="transmembrane region" description="Helical" evidence="1">
    <location>
        <begin position="30"/>
        <end position="49"/>
    </location>
</feature>
<reference evidence="2 3" key="1">
    <citation type="submission" date="2021-01" db="EMBL/GenBank/DDBJ databases">
        <title>Genome sequencing of Micromonospora fiedleri MG-37.</title>
        <authorList>
            <person name="Moreland P.E.J."/>
            <person name="Stach J.E.M."/>
        </authorList>
    </citation>
    <scope>NUCLEOTIDE SEQUENCE [LARGE SCALE GENOMIC DNA]</scope>
    <source>
        <strain evidence="2 3">MG-37</strain>
    </source>
</reference>
<feature type="transmembrane region" description="Helical" evidence="1">
    <location>
        <begin position="239"/>
        <end position="259"/>
    </location>
</feature>
<protein>
    <submittedName>
        <fullName evidence="2">Uncharacterized protein</fullName>
    </submittedName>
</protein>